<dbReference type="InterPro" id="IPR029044">
    <property type="entry name" value="Nucleotide-diphossugar_trans"/>
</dbReference>
<dbReference type="InterPro" id="IPR050834">
    <property type="entry name" value="Glycosyltransf_2"/>
</dbReference>
<name>A0A840B0W3_9SPHN</name>
<protein>
    <submittedName>
        <fullName evidence="2">Glycosyltransferase involved in cell wall biosynthesis</fullName>
    </submittedName>
</protein>
<dbReference type="CDD" id="cd00761">
    <property type="entry name" value="Glyco_tranf_GTA_type"/>
    <property type="match status" value="1"/>
</dbReference>
<comment type="caution">
    <text evidence="2">The sequence shown here is derived from an EMBL/GenBank/DDBJ whole genome shotgun (WGS) entry which is preliminary data.</text>
</comment>
<evidence type="ECO:0000259" key="1">
    <source>
        <dbReference type="Pfam" id="PF00535"/>
    </source>
</evidence>
<dbReference type="InterPro" id="IPR001173">
    <property type="entry name" value="Glyco_trans_2-like"/>
</dbReference>
<organism evidence="2 3">
    <name type="scientific">Sphingorhabdus rigui</name>
    <dbReference type="NCBI Taxonomy" id="1282858"/>
    <lineage>
        <taxon>Bacteria</taxon>
        <taxon>Pseudomonadati</taxon>
        <taxon>Pseudomonadota</taxon>
        <taxon>Alphaproteobacteria</taxon>
        <taxon>Sphingomonadales</taxon>
        <taxon>Sphingomonadaceae</taxon>
        <taxon>Sphingorhabdus</taxon>
    </lineage>
</organism>
<gene>
    <name evidence="2" type="ORF">GGR91_002267</name>
</gene>
<dbReference type="GO" id="GO:0016740">
    <property type="term" value="F:transferase activity"/>
    <property type="evidence" value="ECO:0007669"/>
    <property type="project" value="UniProtKB-KW"/>
</dbReference>
<reference evidence="2 3" key="1">
    <citation type="submission" date="2020-08" db="EMBL/GenBank/DDBJ databases">
        <title>Genomic Encyclopedia of Type Strains, Phase IV (KMG-IV): sequencing the most valuable type-strain genomes for metagenomic binning, comparative biology and taxonomic classification.</title>
        <authorList>
            <person name="Goeker M."/>
        </authorList>
    </citation>
    <scope>NUCLEOTIDE SEQUENCE [LARGE SCALE GENOMIC DNA]</scope>
    <source>
        <strain evidence="2 3">DSM 29050</strain>
    </source>
</reference>
<dbReference type="PANTHER" id="PTHR43685">
    <property type="entry name" value="GLYCOSYLTRANSFERASE"/>
    <property type="match status" value="1"/>
</dbReference>
<dbReference type="Proteomes" id="UP000581447">
    <property type="component" value="Unassembled WGS sequence"/>
</dbReference>
<dbReference type="Gene3D" id="3.90.550.10">
    <property type="entry name" value="Spore Coat Polysaccharide Biosynthesis Protein SpsA, Chain A"/>
    <property type="match status" value="1"/>
</dbReference>
<dbReference type="SUPFAM" id="SSF53448">
    <property type="entry name" value="Nucleotide-diphospho-sugar transferases"/>
    <property type="match status" value="1"/>
</dbReference>
<evidence type="ECO:0000313" key="3">
    <source>
        <dbReference type="Proteomes" id="UP000581447"/>
    </source>
</evidence>
<dbReference type="EMBL" id="JACIEA010000004">
    <property type="protein sequence ID" value="MBB3943998.1"/>
    <property type="molecule type" value="Genomic_DNA"/>
</dbReference>
<dbReference type="PANTHER" id="PTHR43685:SF2">
    <property type="entry name" value="GLYCOSYLTRANSFERASE 2-LIKE DOMAIN-CONTAINING PROTEIN"/>
    <property type="match status" value="1"/>
</dbReference>
<keyword evidence="2" id="KW-0808">Transferase</keyword>
<evidence type="ECO:0000313" key="2">
    <source>
        <dbReference type="EMBL" id="MBB3943998.1"/>
    </source>
</evidence>
<dbReference type="AlphaFoldDB" id="A0A840B0W3"/>
<keyword evidence="3" id="KW-1185">Reference proteome</keyword>
<dbReference type="Pfam" id="PF00535">
    <property type="entry name" value="Glycos_transf_2"/>
    <property type="match status" value="1"/>
</dbReference>
<dbReference type="RefSeq" id="WP_183942300.1">
    <property type="nucleotide sequence ID" value="NZ_BAABBG010000003.1"/>
</dbReference>
<feature type="domain" description="Glycosyltransferase 2-like" evidence="1">
    <location>
        <begin position="19"/>
        <end position="182"/>
    </location>
</feature>
<sequence>MVNDPTDMNERRLLPSVDVIIPVFNRSAELARALNSLACQSDPCFGVIVCDDGSSEDISAVTQQFSDRLNLELIRIENSGGPARPRNQGVARSQAIWVSFLDSDDWWFPDRMALIREALRSEYDLVYHQLQEVRPEHNTLNRKSKSGIIGSALHGSDPLLQMVRSGNPIPTSACIVRRKSLIDIGGFDESSDLASVEDFDAWLRICMAGARLKFIPTRLGAYWIGDDQISTFNEKQMKKQENLFKKQLELLPQRYKNTAESNFNYLLGSYAAAIRLPNARQYFAGVSLWLEPTRWFKAQAKILRTIWQART</sequence>
<proteinExistence type="predicted"/>
<accession>A0A840B0W3</accession>